<name>A0A0E9RV58_ANGAN</name>
<accession>A0A0E9RV58</accession>
<dbReference type="AlphaFoldDB" id="A0A0E9RV58"/>
<proteinExistence type="predicted"/>
<reference evidence="1" key="1">
    <citation type="submission" date="2014-11" db="EMBL/GenBank/DDBJ databases">
        <authorList>
            <person name="Amaro Gonzalez C."/>
        </authorList>
    </citation>
    <scope>NUCLEOTIDE SEQUENCE</scope>
</reference>
<sequence>MTEVKRPMNIPLKTGVTVHVNLSFPVHHLHKTVHNVT</sequence>
<protein>
    <submittedName>
        <fullName evidence="1">Uncharacterized protein</fullName>
    </submittedName>
</protein>
<reference evidence="1" key="2">
    <citation type="journal article" date="2015" name="Fish Shellfish Immunol.">
        <title>Early steps in the European eel (Anguilla anguilla)-Vibrio vulnificus interaction in the gills: Role of the RtxA13 toxin.</title>
        <authorList>
            <person name="Callol A."/>
            <person name="Pajuelo D."/>
            <person name="Ebbesson L."/>
            <person name="Teles M."/>
            <person name="MacKenzie S."/>
            <person name="Amaro C."/>
        </authorList>
    </citation>
    <scope>NUCLEOTIDE SEQUENCE</scope>
</reference>
<organism evidence="1">
    <name type="scientific">Anguilla anguilla</name>
    <name type="common">European freshwater eel</name>
    <name type="synonym">Muraena anguilla</name>
    <dbReference type="NCBI Taxonomy" id="7936"/>
    <lineage>
        <taxon>Eukaryota</taxon>
        <taxon>Metazoa</taxon>
        <taxon>Chordata</taxon>
        <taxon>Craniata</taxon>
        <taxon>Vertebrata</taxon>
        <taxon>Euteleostomi</taxon>
        <taxon>Actinopterygii</taxon>
        <taxon>Neopterygii</taxon>
        <taxon>Teleostei</taxon>
        <taxon>Anguilliformes</taxon>
        <taxon>Anguillidae</taxon>
        <taxon>Anguilla</taxon>
    </lineage>
</organism>
<evidence type="ECO:0000313" key="1">
    <source>
        <dbReference type="EMBL" id="JAH32697.1"/>
    </source>
</evidence>
<dbReference type="EMBL" id="GBXM01075880">
    <property type="protein sequence ID" value="JAH32697.1"/>
    <property type="molecule type" value="Transcribed_RNA"/>
</dbReference>